<keyword evidence="1" id="KW-0677">Repeat</keyword>
<keyword evidence="2" id="KW-0802">TPR repeat</keyword>
<evidence type="ECO:0000313" key="4">
    <source>
        <dbReference type="EMBL" id="MCW1920947.1"/>
    </source>
</evidence>
<gene>
    <name evidence="4" type="ORF">OKA05_00175</name>
</gene>
<feature type="transmembrane region" description="Helical" evidence="3">
    <location>
        <begin position="271"/>
        <end position="292"/>
    </location>
</feature>
<accession>A0ABT3GBE8</accession>
<keyword evidence="3" id="KW-0472">Membrane</keyword>
<feature type="transmembrane region" description="Helical" evidence="3">
    <location>
        <begin position="312"/>
        <end position="341"/>
    </location>
</feature>
<sequence>MSELLMRARLLRDNRRFPEAVAALHQHLAADPDSFIAHYELAVTRFLEGESYRKALEDIDRAISLSPENPSAYAIRSAILLALDRDNEALAAADVALGIDPEFAFAWVCRGKALLAKHVLGDAEAAARKALELDPDFSDASNLLSTVLRLQKRFGEAEVEIDRHLARDPENAWTFATAGWTALNRGQRDKAENLFRESLRLDTELEHARLGLREAYKARSFFYRLFLRWVFFLQRHSEKNQWLIIIGIFIAFRFGRMLLTAIHPLAAVPLIIVYMMFVFGSWLASGLGHFLLLKDPLARLSLTRSEKLDGALVGGLFFIGLALLICGVTFLPIGVALLGGAMMAAAVPGSMVCDNPSTKGRVVFGVITTMMLICGAILCWRTFGRLPGEELIGDQDVLYVAVASIGLFITTWIGGIPSLRQAKPR</sequence>
<dbReference type="InterPro" id="IPR019734">
    <property type="entry name" value="TPR_rpt"/>
</dbReference>
<feature type="transmembrane region" description="Helical" evidence="3">
    <location>
        <begin position="362"/>
        <end position="383"/>
    </location>
</feature>
<feature type="transmembrane region" description="Helical" evidence="3">
    <location>
        <begin position="398"/>
        <end position="419"/>
    </location>
</feature>
<dbReference type="EMBL" id="JAPDDT010000001">
    <property type="protein sequence ID" value="MCW1920947.1"/>
    <property type="molecule type" value="Genomic_DNA"/>
</dbReference>
<keyword evidence="5" id="KW-1185">Reference proteome</keyword>
<dbReference type="RefSeq" id="WP_264485056.1">
    <property type="nucleotide sequence ID" value="NZ_JAPDDT010000001.1"/>
</dbReference>
<evidence type="ECO:0000313" key="5">
    <source>
        <dbReference type="Proteomes" id="UP001320876"/>
    </source>
</evidence>
<feature type="transmembrane region" description="Helical" evidence="3">
    <location>
        <begin position="242"/>
        <end position="259"/>
    </location>
</feature>
<dbReference type="PANTHER" id="PTHR44943">
    <property type="entry name" value="CELLULOSE SYNTHASE OPERON PROTEIN C"/>
    <property type="match status" value="1"/>
</dbReference>
<reference evidence="4 5" key="1">
    <citation type="submission" date="2022-10" db="EMBL/GenBank/DDBJ databases">
        <title>Luteolibacter arcticus strain CCTCC AB 2014275, whole genome shotgun sequencing project.</title>
        <authorList>
            <person name="Zhao G."/>
            <person name="Shen L."/>
        </authorList>
    </citation>
    <scope>NUCLEOTIDE SEQUENCE [LARGE SCALE GENOMIC DNA]</scope>
    <source>
        <strain evidence="4 5">CCTCC AB 2014275</strain>
    </source>
</reference>
<protein>
    <submittedName>
        <fullName evidence="4">Tetratricopeptide repeat protein</fullName>
    </submittedName>
</protein>
<evidence type="ECO:0000256" key="3">
    <source>
        <dbReference type="SAM" id="Phobius"/>
    </source>
</evidence>
<dbReference type="Gene3D" id="1.25.40.10">
    <property type="entry name" value="Tetratricopeptide repeat domain"/>
    <property type="match status" value="1"/>
</dbReference>
<dbReference type="Proteomes" id="UP001320876">
    <property type="component" value="Unassembled WGS sequence"/>
</dbReference>
<name>A0ABT3GBE8_9BACT</name>
<comment type="caution">
    <text evidence="4">The sequence shown here is derived from an EMBL/GenBank/DDBJ whole genome shotgun (WGS) entry which is preliminary data.</text>
</comment>
<dbReference type="SMART" id="SM00028">
    <property type="entry name" value="TPR"/>
    <property type="match status" value="6"/>
</dbReference>
<evidence type="ECO:0000256" key="2">
    <source>
        <dbReference type="ARBA" id="ARBA00022803"/>
    </source>
</evidence>
<evidence type="ECO:0000256" key="1">
    <source>
        <dbReference type="ARBA" id="ARBA00022737"/>
    </source>
</evidence>
<dbReference type="SUPFAM" id="SSF48452">
    <property type="entry name" value="TPR-like"/>
    <property type="match status" value="1"/>
</dbReference>
<dbReference type="Pfam" id="PF13432">
    <property type="entry name" value="TPR_16"/>
    <property type="match status" value="2"/>
</dbReference>
<proteinExistence type="predicted"/>
<organism evidence="4 5">
    <name type="scientific">Luteolibacter arcticus</name>
    <dbReference type="NCBI Taxonomy" id="1581411"/>
    <lineage>
        <taxon>Bacteria</taxon>
        <taxon>Pseudomonadati</taxon>
        <taxon>Verrucomicrobiota</taxon>
        <taxon>Verrucomicrobiia</taxon>
        <taxon>Verrucomicrobiales</taxon>
        <taxon>Verrucomicrobiaceae</taxon>
        <taxon>Luteolibacter</taxon>
    </lineage>
</organism>
<dbReference type="InterPro" id="IPR051685">
    <property type="entry name" value="Ycf3/AcsC/BcsC/TPR_MFPF"/>
</dbReference>
<dbReference type="PANTHER" id="PTHR44943:SF8">
    <property type="entry name" value="TPR REPEAT-CONTAINING PROTEIN MJ0263"/>
    <property type="match status" value="1"/>
</dbReference>
<keyword evidence="3" id="KW-0812">Transmembrane</keyword>
<keyword evidence="3" id="KW-1133">Transmembrane helix</keyword>
<dbReference type="InterPro" id="IPR011990">
    <property type="entry name" value="TPR-like_helical_dom_sf"/>
</dbReference>